<reference evidence="11" key="1">
    <citation type="journal article" date="2010" name="Nature">
        <title>The Amphimedon queenslandica genome and the evolution of animal complexity.</title>
        <authorList>
            <person name="Srivastava M."/>
            <person name="Simakov O."/>
            <person name="Chapman J."/>
            <person name="Fahey B."/>
            <person name="Gauthier M.E."/>
            <person name="Mitros T."/>
            <person name="Richards G.S."/>
            <person name="Conaco C."/>
            <person name="Dacre M."/>
            <person name="Hellsten U."/>
            <person name="Larroux C."/>
            <person name="Putnam N.H."/>
            <person name="Stanke M."/>
            <person name="Adamska M."/>
            <person name="Darling A."/>
            <person name="Degnan S.M."/>
            <person name="Oakley T.H."/>
            <person name="Plachetzki D.C."/>
            <person name="Zhai Y."/>
            <person name="Adamski M."/>
            <person name="Calcino A."/>
            <person name="Cummins S.F."/>
            <person name="Goodstein D.M."/>
            <person name="Harris C."/>
            <person name="Jackson D.J."/>
            <person name="Leys S.P."/>
            <person name="Shu S."/>
            <person name="Woodcroft B.J."/>
            <person name="Vervoort M."/>
            <person name="Kosik K.S."/>
            <person name="Manning G."/>
            <person name="Degnan B.M."/>
            <person name="Rokhsar D.S."/>
        </authorList>
    </citation>
    <scope>NUCLEOTIDE SEQUENCE [LARGE SCALE GENOMIC DNA]</scope>
</reference>
<gene>
    <name evidence="10" type="primary">100638640</name>
</gene>
<reference evidence="10" key="2">
    <citation type="submission" date="2017-05" db="UniProtKB">
        <authorList>
            <consortium name="EnsemblMetazoa"/>
        </authorList>
    </citation>
    <scope>IDENTIFICATION</scope>
</reference>
<feature type="compositionally biased region" description="Basic and acidic residues" evidence="8">
    <location>
        <begin position="397"/>
        <end position="443"/>
    </location>
</feature>
<evidence type="ECO:0000256" key="5">
    <source>
        <dbReference type="ARBA" id="ARBA00034746"/>
    </source>
</evidence>
<feature type="compositionally biased region" description="Acidic residues" evidence="8">
    <location>
        <begin position="55"/>
        <end position="97"/>
    </location>
</feature>
<dbReference type="GO" id="GO:0030867">
    <property type="term" value="C:rough endoplasmic reticulum membrane"/>
    <property type="evidence" value="ECO:0007669"/>
    <property type="project" value="UniProtKB-SubCell"/>
</dbReference>
<protein>
    <recommendedName>
        <fullName evidence="6">PAT complex subunit CCDC47</fullName>
    </recommendedName>
    <alternativeName>
        <fullName evidence="7">Coiled-coil domain-containing protein 47</fullName>
    </alternativeName>
</protein>
<accession>A0A1X7V0W8</accession>
<dbReference type="PANTHER" id="PTHR12883">
    <property type="entry name" value="ADIPOCYTE-SPECIFIC PROTEIN 4-RELATED"/>
    <property type="match status" value="1"/>
</dbReference>
<feature type="chain" id="PRO_5010887504" description="PAT complex subunit CCDC47" evidence="9">
    <location>
        <begin position="23"/>
        <end position="460"/>
    </location>
</feature>
<dbReference type="InParanoid" id="A0A1X7V0W8"/>
<evidence type="ECO:0000313" key="11">
    <source>
        <dbReference type="Proteomes" id="UP000007879"/>
    </source>
</evidence>
<dbReference type="KEGG" id="aqu:100638640"/>
<evidence type="ECO:0000256" key="1">
    <source>
        <dbReference type="ARBA" id="ARBA00022692"/>
    </source>
</evidence>
<feature type="compositionally biased region" description="Acidic residues" evidence="8">
    <location>
        <begin position="35"/>
        <end position="46"/>
    </location>
</feature>
<dbReference type="EnsemblMetazoa" id="Aqu2.1.33596_001">
    <property type="protein sequence ID" value="Aqu2.1.33596_001"/>
    <property type="gene ID" value="Aqu2.1.33596"/>
</dbReference>
<evidence type="ECO:0000256" key="4">
    <source>
        <dbReference type="ARBA" id="ARBA00034697"/>
    </source>
</evidence>
<dbReference type="GO" id="GO:0032469">
    <property type="term" value="P:endoplasmic reticulum calcium ion homeostasis"/>
    <property type="evidence" value="ECO:0007669"/>
    <property type="project" value="InterPro"/>
</dbReference>
<dbReference type="GO" id="GO:0005509">
    <property type="term" value="F:calcium ion binding"/>
    <property type="evidence" value="ECO:0007669"/>
    <property type="project" value="InterPro"/>
</dbReference>
<proteinExistence type="inferred from homology"/>
<evidence type="ECO:0000256" key="9">
    <source>
        <dbReference type="SAM" id="SignalP"/>
    </source>
</evidence>
<dbReference type="Proteomes" id="UP000007879">
    <property type="component" value="Unassembled WGS sequence"/>
</dbReference>
<dbReference type="OrthoDB" id="10039147at2759"/>
<keyword evidence="9" id="KW-0732">Signal</keyword>
<evidence type="ECO:0000313" key="10">
    <source>
        <dbReference type="EnsemblMetazoa" id="Aqu2.1.33596_001"/>
    </source>
</evidence>
<organism evidence="10">
    <name type="scientific">Amphimedon queenslandica</name>
    <name type="common">Sponge</name>
    <dbReference type="NCBI Taxonomy" id="400682"/>
    <lineage>
        <taxon>Eukaryota</taxon>
        <taxon>Metazoa</taxon>
        <taxon>Porifera</taxon>
        <taxon>Demospongiae</taxon>
        <taxon>Heteroscleromorpha</taxon>
        <taxon>Haplosclerida</taxon>
        <taxon>Niphatidae</taxon>
        <taxon>Amphimedon</taxon>
    </lineage>
</organism>
<keyword evidence="2" id="KW-1133">Transmembrane helix</keyword>
<keyword evidence="11" id="KW-1185">Reference proteome</keyword>
<comment type="similarity">
    <text evidence="5">Belongs to the CCDC47 family.</text>
</comment>
<feature type="region of interest" description="Disordered" evidence="8">
    <location>
        <begin position="397"/>
        <end position="460"/>
    </location>
</feature>
<keyword evidence="3" id="KW-0472">Membrane</keyword>
<feature type="compositionally biased region" description="Basic residues" evidence="8">
    <location>
        <begin position="444"/>
        <end position="460"/>
    </location>
</feature>
<comment type="subcellular location">
    <subcellularLocation>
        <location evidence="4">Rough endoplasmic reticulum membrane</location>
        <topology evidence="4">Single-pass type I membrane protein</topology>
    </subcellularLocation>
</comment>
<sequence length="460" mass="52459">MRGLCLRVFLLVFLFSCTSGGAKKVVEDDFDEFEFEFESNEDEEEVEKVPPKDADDFDAEQDESEDDDDEEARDDSDSSDTDDEFDTEEFETPSEGEDTLKSGKEASDLKIEESAVTIKPFFEAYLVEICICLGIALYISNYLLGRTKNTNIAEGWMVHNLPILHSQFVLVGDDGEGEEPTQNHVVRRSENSFTVWASGRINCDGLLVHLELMKRHDLIHVILGLFRPVPDTISFIFQCADGDMDSVITAICPRKTATKMSKEYEDLSKYCSGIRSGEKHNLPSSLSVISETFDSAISVLSGGVAKFLSNHADMLLSLHVTDQYTGLKEEGEESETVTIKKGEKRIHLTFKLPSDLDQTTELLDFALKLLDHVKHIRLSREAKDKATKNRQLVVQEQEKLQHQQRQEAAQQRKEEKKKAEKEKMLEETDADKVRKWEEKEYKKQMKKSQTKMKQMKVRMG</sequence>
<dbReference type="Pfam" id="PF07946">
    <property type="entry name" value="CCDC47"/>
    <property type="match status" value="1"/>
</dbReference>
<name>A0A1X7V0W8_AMPQE</name>
<evidence type="ECO:0000256" key="8">
    <source>
        <dbReference type="SAM" id="MobiDB-lite"/>
    </source>
</evidence>
<dbReference type="EnsemblMetazoa" id="XM_003386068.3">
    <property type="protein sequence ID" value="XP_003386116.1"/>
    <property type="gene ID" value="LOC100638640"/>
</dbReference>
<feature type="region of interest" description="Disordered" evidence="8">
    <location>
        <begin position="35"/>
        <end position="105"/>
    </location>
</feature>
<evidence type="ECO:0000256" key="2">
    <source>
        <dbReference type="ARBA" id="ARBA00022989"/>
    </source>
</evidence>
<feature type="signal peptide" evidence="9">
    <location>
        <begin position="1"/>
        <end position="22"/>
    </location>
</feature>
<dbReference type="AlphaFoldDB" id="A0A1X7V0W8"/>
<keyword evidence="1" id="KW-0812">Transmembrane</keyword>
<evidence type="ECO:0000256" key="7">
    <source>
        <dbReference type="ARBA" id="ARBA00034902"/>
    </source>
</evidence>
<dbReference type="InterPro" id="IPR012879">
    <property type="entry name" value="CCDC47"/>
</dbReference>
<dbReference type="eggNOG" id="KOG2357">
    <property type="taxonomic scope" value="Eukaryota"/>
</dbReference>
<evidence type="ECO:0000256" key="3">
    <source>
        <dbReference type="ARBA" id="ARBA00023136"/>
    </source>
</evidence>
<evidence type="ECO:0000256" key="6">
    <source>
        <dbReference type="ARBA" id="ARBA00034875"/>
    </source>
</evidence>
<dbReference type="STRING" id="400682.A0A1X7V0W8"/>
<dbReference type="PANTHER" id="PTHR12883:SF0">
    <property type="entry name" value="PAT COMPLEX SUBUNIT CCDC47"/>
    <property type="match status" value="1"/>
</dbReference>